<proteinExistence type="predicted"/>
<feature type="short sequence motif" description="GXGXXG" evidence="2">
    <location>
        <begin position="49"/>
        <end position="54"/>
    </location>
</feature>
<sequence>MLHAGKERISTVRRRCALDKTKPRAQLPRANGHDYSGMEHSFENLVLEGGGAKGVAYIGAAKILDEAGILPNIKRFAGTSAGAITATWLAIGMKAEDILEEVSLKNLMDLLDAPVSKGWLGYLKWIPHIPGVPSWLTVDSISMALTIATEKGACEGEEFLDWFGDVLERHLARLYPSKKGLDKDITFDKLYHALGVELCIVAYNMVLGNENYFHVKTTPMMKIKEAVRMSMSIPVVFKPCELSSFPSTFVDGAMAANYPLWAFDGWYLSMKKEDTFHKRLKMNEGQTVRRMFHPEYRRERFGTRNDKTLGIALFSSDDREMYQERYDERHRKLAEMKSDHEFFKETEEVTELHKSYKEKMAEREKAQNLSKKTLEQLFGEDIKEMIERVEGVNPPPIPEMDMSARGGFSPIPRLERPTIISTEEAKKIFFELFSDEDIAILDAPSKEKAFELMMLDENGKLTTDRLWKIYDNVGPLQQARRTYLGHRLVSTPRQYFSTMIEFVGRHSGTSEEDVHRSVAIDTGYVGTMDFDMANEDMEFLMRQAAWATIAFLEEKKGAMV</sequence>
<dbReference type="AlphaFoldDB" id="A0A6P4YUI2"/>
<dbReference type="InterPro" id="IPR052580">
    <property type="entry name" value="Lipid_Hydrolase"/>
</dbReference>
<dbReference type="InterPro" id="IPR016035">
    <property type="entry name" value="Acyl_Trfase/lysoPLipase"/>
</dbReference>
<dbReference type="SUPFAM" id="SSF52151">
    <property type="entry name" value="FabD/lysophospholipase-like"/>
    <property type="match status" value="1"/>
</dbReference>
<keyword evidence="2" id="KW-0442">Lipid degradation</keyword>
<dbReference type="Proteomes" id="UP000515135">
    <property type="component" value="Unplaced"/>
</dbReference>
<dbReference type="InterPro" id="IPR002641">
    <property type="entry name" value="PNPLA_dom"/>
</dbReference>
<keyword evidence="2" id="KW-0378">Hydrolase</keyword>
<evidence type="ECO:0000313" key="4">
    <source>
        <dbReference type="Proteomes" id="UP000515135"/>
    </source>
</evidence>
<dbReference type="PANTHER" id="PTHR46394:SF1">
    <property type="entry name" value="PNPLA DOMAIN-CONTAINING PROTEIN"/>
    <property type="match status" value="1"/>
</dbReference>
<feature type="short sequence motif" description="GXSXG" evidence="2">
    <location>
        <begin position="78"/>
        <end position="82"/>
    </location>
</feature>
<evidence type="ECO:0000313" key="5">
    <source>
        <dbReference type="RefSeq" id="XP_019620896.1"/>
    </source>
</evidence>
<feature type="domain" description="PNPLA" evidence="3">
    <location>
        <begin position="45"/>
        <end position="264"/>
    </location>
</feature>
<dbReference type="GO" id="GO:0016042">
    <property type="term" value="P:lipid catabolic process"/>
    <property type="evidence" value="ECO:0007669"/>
    <property type="project" value="UniProtKB-UniRule"/>
</dbReference>
<feature type="active site" description="Nucleophile" evidence="2">
    <location>
        <position position="80"/>
    </location>
</feature>
<keyword evidence="1 2" id="KW-0443">Lipid metabolism</keyword>
<accession>A0A6P4YUI2</accession>
<dbReference type="OrthoDB" id="9977503at2759"/>
<protein>
    <submittedName>
        <fullName evidence="5">Uncharacterized protein LOC109467394</fullName>
    </submittedName>
</protein>
<dbReference type="Pfam" id="PF01734">
    <property type="entry name" value="Patatin"/>
    <property type="match status" value="1"/>
</dbReference>
<evidence type="ECO:0000256" key="2">
    <source>
        <dbReference type="PROSITE-ProRule" id="PRU01161"/>
    </source>
</evidence>
<feature type="active site" description="Proton acceptor" evidence="2">
    <location>
        <position position="251"/>
    </location>
</feature>
<evidence type="ECO:0000259" key="3">
    <source>
        <dbReference type="PROSITE" id="PS51635"/>
    </source>
</evidence>
<dbReference type="KEGG" id="bbel:109467394"/>
<evidence type="ECO:0000256" key="1">
    <source>
        <dbReference type="ARBA" id="ARBA00023098"/>
    </source>
</evidence>
<dbReference type="GeneID" id="109467394"/>
<dbReference type="RefSeq" id="XP_019620896.1">
    <property type="nucleotide sequence ID" value="XM_019765337.1"/>
</dbReference>
<dbReference type="Gene3D" id="3.40.1090.10">
    <property type="entry name" value="Cytosolic phospholipase A2 catalytic domain"/>
    <property type="match status" value="2"/>
</dbReference>
<gene>
    <name evidence="5" type="primary">LOC109467394</name>
</gene>
<dbReference type="CDD" id="cd07207">
    <property type="entry name" value="Pat_ExoU_VipD_like"/>
    <property type="match status" value="1"/>
</dbReference>
<organism evidence="4 5">
    <name type="scientific">Branchiostoma belcheri</name>
    <name type="common">Amphioxus</name>
    <dbReference type="NCBI Taxonomy" id="7741"/>
    <lineage>
        <taxon>Eukaryota</taxon>
        <taxon>Metazoa</taxon>
        <taxon>Chordata</taxon>
        <taxon>Cephalochordata</taxon>
        <taxon>Leptocardii</taxon>
        <taxon>Amphioxiformes</taxon>
        <taxon>Branchiostomatidae</taxon>
        <taxon>Branchiostoma</taxon>
    </lineage>
</organism>
<name>A0A6P4YUI2_BRABE</name>
<dbReference type="PROSITE" id="PS51635">
    <property type="entry name" value="PNPLA"/>
    <property type="match status" value="1"/>
</dbReference>
<dbReference type="PANTHER" id="PTHR46394">
    <property type="entry name" value="ANNEXIN"/>
    <property type="match status" value="1"/>
</dbReference>
<keyword evidence="4" id="KW-1185">Reference proteome</keyword>
<reference evidence="5" key="1">
    <citation type="submission" date="2025-08" db="UniProtKB">
        <authorList>
            <consortium name="RefSeq"/>
        </authorList>
    </citation>
    <scope>IDENTIFICATION</scope>
    <source>
        <tissue evidence="5">Gonad</tissue>
    </source>
</reference>
<feature type="short sequence motif" description="DGA/G" evidence="2">
    <location>
        <begin position="251"/>
        <end position="253"/>
    </location>
</feature>
<dbReference type="GO" id="GO:0016787">
    <property type="term" value="F:hydrolase activity"/>
    <property type="evidence" value="ECO:0007669"/>
    <property type="project" value="UniProtKB-UniRule"/>
</dbReference>